<protein>
    <recommendedName>
        <fullName evidence="6">DNA 3'-5' helicase</fullName>
        <ecNumber evidence="6">5.6.2.4</ecNumber>
    </recommendedName>
</protein>
<evidence type="ECO:0000256" key="6">
    <source>
        <dbReference type="ARBA" id="ARBA00034808"/>
    </source>
</evidence>
<evidence type="ECO:0000256" key="4">
    <source>
        <dbReference type="ARBA" id="ARBA00023254"/>
    </source>
</evidence>
<evidence type="ECO:0000313" key="9">
    <source>
        <dbReference type="EMBL" id="CAH3181619.1"/>
    </source>
</evidence>
<evidence type="ECO:0000259" key="8">
    <source>
        <dbReference type="SMART" id="SM00973"/>
    </source>
</evidence>
<keyword evidence="3" id="KW-0413">Isomerase</keyword>
<comment type="catalytic activity">
    <reaction evidence="7">
        <text>ATP + H2O = ADP + phosphate + H(+)</text>
        <dbReference type="Rhea" id="RHEA:13065"/>
        <dbReference type="ChEBI" id="CHEBI:15377"/>
        <dbReference type="ChEBI" id="CHEBI:15378"/>
        <dbReference type="ChEBI" id="CHEBI:30616"/>
        <dbReference type="ChEBI" id="CHEBI:43474"/>
        <dbReference type="ChEBI" id="CHEBI:456216"/>
        <dbReference type="EC" id="5.6.2.4"/>
    </reaction>
</comment>
<keyword evidence="2" id="KW-0067">ATP-binding</keyword>
<feature type="domain" description="SEC63" evidence="8">
    <location>
        <begin position="93"/>
        <end position="412"/>
    </location>
</feature>
<reference evidence="9 10" key="1">
    <citation type="submission" date="2022-05" db="EMBL/GenBank/DDBJ databases">
        <authorList>
            <consortium name="Genoscope - CEA"/>
            <person name="William W."/>
        </authorList>
    </citation>
    <scope>NUCLEOTIDE SEQUENCE [LARGE SCALE GENOMIC DNA]</scope>
</reference>
<dbReference type="SMART" id="SM00973">
    <property type="entry name" value="Sec63"/>
    <property type="match status" value="1"/>
</dbReference>
<keyword evidence="4" id="KW-0469">Meiosis</keyword>
<comment type="catalytic activity">
    <reaction evidence="5">
        <text>Couples ATP hydrolysis with the unwinding of duplex DNA by translocating in the 3'-5' direction.</text>
        <dbReference type="EC" id="5.6.2.4"/>
    </reaction>
</comment>
<dbReference type="Pfam" id="PF02889">
    <property type="entry name" value="Sec63"/>
    <property type="match status" value="1"/>
</dbReference>
<dbReference type="Gene3D" id="1.10.10.10">
    <property type="entry name" value="Winged helix-like DNA-binding domain superfamily/Winged helix DNA-binding domain"/>
    <property type="match status" value="1"/>
</dbReference>
<organism evidence="9 10">
    <name type="scientific">Porites evermanni</name>
    <dbReference type="NCBI Taxonomy" id="104178"/>
    <lineage>
        <taxon>Eukaryota</taxon>
        <taxon>Metazoa</taxon>
        <taxon>Cnidaria</taxon>
        <taxon>Anthozoa</taxon>
        <taxon>Hexacorallia</taxon>
        <taxon>Scleractinia</taxon>
        <taxon>Fungiina</taxon>
        <taxon>Poritidae</taxon>
        <taxon>Porites</taxon>
    </lineage>
</organism>
<dbReference type="Gene3D" id="1.10.3380.10">
    <property type="entry name" value="Sec63 N-terminal domain-like domain"/>
    <property type="match status" value="1"/>
</dbReference>
<comment type="caution">
    <text evidence="9">The sequence shown here is derived from an EMBL/GenBank/DDBJ whole genome shotgun (WGS) entry which is preliminary data.</text>
</comment>
<dbReference type="SUPFAM" id="SSF158702">
    <property type="entry name" value="Sec63 N-terminal domain-like"/>
    <property type="match status" value="1"/>
</dbReference>
<keyword evidence="10" id="KW-1185">Reference proteome</keyword>
<keyword evidence="2" id="KW-0347">Helicase</keyword>
<dbReference type="EC" id="5.6.2.4" evidence="6"/>
<sequence length="437" mass="49797">MIITIPSLHHHLIEHLNAEIVLNTITDVTIALEWLKSTFLYIRILKNPLHYGIPEGLKKECLEQKLQDICLKSLNTLERAGLIKMDDGFDLKPAEAGRLMARYCIAYDSMKEFLEIKGKESLSDLVELVSKCKEFSDVKLRVNEKRALNGLNKDKNKPTIRFPINGKIKTTDQKVNCLIQATLSNLTITDFTLSQDVTKIFRAGQRITRCLTELQMLKNEFLSLQNSIILAKCIRARLWENSKFVSRQLEKIGPMLSTMMVNAGLTTFKKIEETNPREIEMIVNRHPPFGSQIREAVSNLPKYELSVQQASCAGRHQPNRAEIVVTVTMTNYLKKKEAISTGRNTHFCILLVSDADNKVVFKQRLGDAFFMKEGYWSKRVDVQRTKVQSSELSINLISQEYVGLDVSTTYSPYYSGGQAYLTVKRESQASNPLNVKR</sequence>
<evidence type="ECO:0000256" key="2">
    <source>
        <dbReference type="ARBA" id="ARBA00022806"/>
    </source>
</evidence>
<dbReference type="Pfam" id="PF23445">
    <property type="entry name" value="WHD_SNRNP200"/>
    <property type="match status" value="1"/>
</dbReference>
<dbReference type="InterPro" id="IPR036388">
    <property type="entry name" value="WH-like_DNA-bd_sf"/>
</dbReference>
<dbReference type="PANTHER" id="PTHR47835:SF3">
    <property type="entry name" value="HELICASE FOR MEIOSIS 1"/>
    <property type="match status" value="1"/>
</dbReference>
<dbReference type="Proteomes" id="UP001159427">
    <property type="component" value="Unassembled WGS sequence"/>
</dbReference>
<dbReference type="InterPro" id="IPR057842">
    <property type="entry name" value="WH_MER3"/>
</dbReference>
<dbReference type="InterPro" id="IPR036390">
    <property type="entry name" value="WH_DNA-bd_sf"/>
</dbReference>
<evidence type="ECO:0000256" key="7">
    <source>
        <dbReference type="ARBA" id="ARBA00048988"/>
    </source>
</evidence>
<dbReference type="PANTHER" id="PTHR47835">
    <property type="entry name" value="HFM1, ATP DEPENDENT DNA HELICASE HOMOLOG"/>
    <property type="match status" value="1"/>
</dbReference>
<dbReference type="EMBL" id="CALNXI010002019">
    <property type="protein sequence ID" value="CAH3181619.1"/>
    <property type="molecule type" value="Genomic_DNA"/>
</dbReference>
<keyword evidence="1" id="KW-0378">Hydrolase</keyword>
<accession>A0ABN8RU07</accession>
<proteinExistence type="predicted"/>
<keyword evidence="2" id="KW-0547">Nucleotide-binding</keyword>
<evidence type="ECO:0000313" key="10">
    <source>
        <dbReference type="Proteomes" id="UP001159427"/>
    </source>
</evidence>
<dbReference type="InterPro" id="IPR052247">
    <property type="entry name" value="Meiotic_Crossover_Helicase"/>
</dbReference>
<name>A0ABN8RU07_9CNID</name>
<gene>
    <name evidence="9" type="ORF">PEVE_00013749</name>
</gene>
<evidence type="ECO:0000256" key="5">
    <source>
        <dbReference type="ARBA" id="ARBA00034617"/>
    </source>
</evidence>
<evidence type="ECO:0000256" key="3">
    <source>
        <dbReference type="ARBA" id="ARBA00023235"/>
    </source>
</evidence>
<dbReference type="InterPro" id="IPR004179">
    <property type="entry name" value="Sec63-dom"/>
</dbReference>
<evidence type="ECO:0000256" key="1">
    <source>
        <dbReference type="ARBA" id="ARBA00022801"/>
    </source>
</evidence>
<dbReference type="SUPFAM" id="SSF46785">
    <property type="entry name" value="Winged helix' DNA-binding domain"/>
    <property type="match status" value="1"/>
</dbReference>